<feature type="domain" description="AB hydrolase-1" evidence="1">
    <location>
        <begin position="43"/>
        <end position="274"/>
    </location>
</feature>
<dbReference type="GO" id="GO:0016020">
    <property type="term" value="C:membrane"/>
    <property type="evidence" value="ECO:0007669"/>
    <property type="project" value="TreeGrafter"/>
</dbReference>
<organism evidence="2 3">
    <name type="scientific">Noviherbaspirillum cavernae</name>
    <dbReference type="NCBI Taxonomy" id="2320862"/>
    <lineage>
        <taxon>Bacteria</taxon>
        <taxon>Pseudomonadati</taxon>
        <taxon>Pseudomonadota</taxon>
        <taxon>Betaproteobacteria</taxon>
        <taxon>Burkholderiales</taxon>
        <taxon>Oxalobacteraceae</taxon>
        <taxon>Noviherbaspirillum</taxon>
    </lineage>
</organism>
<dbReference type="PRINTS" id="PR00111">
    <property type="entry name" value="ABHYDROLASE"/>
</dbReference>
<dbReference type="InterPro" id="IPR050266">
    <property type="entry name" value="AB_hydrolase_sf"/>
</dbReference>
<dbReference type="OrthoDB" id="9780765at2"/>
<keyword evidence="2" id="KW-0378">Hydrolase</keyword>
<dbReference type="SUPFAM" id="SSF53474">
    <property type="entry name" value="alpha/beta-Hydrolases"/>
    <property type="match status" value="1"/>
</dbReference>
<dbReference type="Gene3D" id="3.40.50.1820">
    <property type="entry name" value="alpha/beta hydrolase"/>
    <property type="match status" value="1"/>
</dbReference>
<gene>
    <name evidence="2" type="ORF">D3870_21455</name>
</gene>
<dbReference type="GO" id="GO:0016787">
    <property type="term" value="F:hydrolase activity"/>
    <property type="evidence" value="ECO:0007669"/>
    <property type="project" value="UniProtKB-KW"/>
</dbReference>
<accession>A0A418WW33</accession>
<proteinExistence type="predicted"/>
<keyword evidence="3" id="KW-1185">Reference proteome</keyword>
<comment type="caution">
    <text evidence="2">The sequence shown here is derived from an EMBL/GenBank/DDBJ whole genome shotgun (WGS) entry which is preliminary data.</text>
</comment>
<protein>
    <submittedName>
        <fullName evidence="2">Alpha/beta hydrolase</fullName>
    </submittedName>
</protein>
<dbReference type="AlphaFoldDB" id="A0A418WW33"/>
<dbReference type="RefSeq" id="WP_119743070.1">
    <property type="nucleotide sequence ID" value="NZ_QYUN01000003.1"/>
</dbReference>
<dbReference type="Proteomes" id="UP000285190">
    <property type="component" value="Unassembled WGS sequence"/>
</dbReference>
<evidence type="ECO:0000259" key="1">
    <source>
        <dbReference type="Pfam" id="PF12697"/>
    </source>
</evidence>
<dbReference type="InterPro" id="IPR029058">
    <property type="entry name" value="AB_hydrolase_fold"/>
</dbReference>
<dbReference type="PANTHER" id="PTHR43798">
    <property type="entry name" value="MONOACYLGLYCEROL LIPASE"/>
    <property type="match status" value="1"/>
</dbReference>
<dbReference type="InterPro" id="IPR000073">
    <property type="entry name" value="AB_hydrolase_1"/>
</dbReference>
<reference evidence="2 3" key="1">
    <citation type="submission" date="2018-09" db="EMBL/GenBank/DDBJ databases">
        <authorList>
            <person name="Zhu H."/>
        </authorList>
    </citation>
    <scope>NUCLEOTIDE SEQUENCE [LARGE SCALE GENOMIC DNA]</scope>
    <source>
        <strain evidence="2 3">K2R10-39</strain>
    </source>
</reference>
<evidence type="ECO:0000313" key="2">
    <source>
        <dbReference type="EMBL" id="RJF96932.1"/>
    </source>
</evidence>
<dbReference type="PANTHER" id="PTHR43798:SF33">
    <property type="entry name" value="HYDROLASE, PUTATIVE (AFU_ORTHOLOGUE AFUA_2G14860)-RELATED"/>
    <property type="match status" value="1"/>
</dbReference>
<name>A0A418WW33_9BURK</name>
<evidence type="ECO:0000313" key="3">
    <source>
        <dbReference type="Proteomes" id="UP000285190"/>
    </source>
</evidence>
<sequence length="281" mass="29806">MNASSDQLQASLSLLDQRFAERSVQTASGTISCRTCGKGPATVVLLHGIGSGAASWLRCALQLEQDAQVIAWNAPGYGRSTPMSNPAPSAADYAARLAEFLDALGIARCVLVGHSLGAMMASAFVSAHPGRVSQLVLLSPAQGYGSAAKDARGAEVLQQRLGNLETQGIAGMAERSPDRMLSPQADEEQRAWVRWNTSLLDPAGYTQAVHMLCGDDIHRYPPQGLAGRMYCGSADVVTTPEDSRMLATEFAYPFALIDRAGHACYVEQPDAVATAIRQAIQ</sequence>
<dbReference type="EMBL" id="QYUN01000003">
    <property type="protein sequence ID" value="RJF96932.1"/>
    <property type="molecule type" value="Genomic_DNA"/>
</dbReference>
<dbReference type="Pfam" id="PF12697">
    <property type="entry name" value="Abhydrolase_6"/>
    <property type="match status" value="1"/>
</dbReference>